<protein>
    <recommendedName>
        <fullName evidence="4">DUF2292 domain-containing protein</fullName>
    </recommendedName>
</protein>
<reference evidence="2 3" key="1">
    <citation type="submission" date="2017-04" db="EMBL/GenBank/DDBJ databases">
        <authorList>
            <person name="Afonso C.L."/>
            <person name="Miller P.J."/>
            <person name="Scott M.A."/>
            <person name="Spackman E."/>
            <person name="Goraichik I."/>
            <person name="Dimitrov K.M."/>
            <person name="Suarez D.L."/>
            <person name="Swayne D.E."/>
        </authorList>
    </citation>
    <scope>NUCLEOTIDE SEQUENCE [LARGE SCALE GENOMIC DNA]</scope>
    <source>
        <strain evidence="2 3">N3/975</strain>
    </source>
</reference>
<organism evidence="2 3">
    <name type="scientific">Paenibacillus uliginis N3/975</name>
    <dbReference type="NCBI Taxonomy" id="1313296"/>
    <lineage>
        <taxon>Bacteria</taxon>
        <taxon>Bacillati</taxon>
        <taxon>Bacillota</taxon>
        <taxon>Bacilli</taxon>
        <taxon>Bacillales</taxon>
        <taxon>Paenibacillaceae</taxon>
        <taxon>Paenibacillus</taxon>
    </lineage>
</organism>
<dbReference type="STRING" id="1313296.SAMN05661091_5419"/>
<evidence type="ECO:0000313" key="2">
    <source>
        <dbReference type="EMBL" id="SMF91324.1"/>
    </source>
</evidence>
<feature type="compositionally biased region" description="Polar residues" evidence="1">
    <location>
        <begin position="86"/>
        <end position="99"/>
    </location>
</feature>
<name>A0A1X7HS33_9BACL</name>
<evidence type="ECO:0008006" key="4">
    <source>
        <dbReference type="Google" id="ProtNLM"/>
    </source>
</evidence>
<evidence type="ECO:0000313" key="3">
    <source>
        <dbReference type="Proteomes" id="UP000192940"/>
    </source>
</evidence>
<feature type="region of interest" description="Disordered" evidence="1">
    <location>
        <begin position="64"/>
        <end position="99"/>
    </location>
</feature>
<accession>A0A1X7HS33</accession>
<dbReference type="Pfam" id="PF10055">
    <property type="entry name" value="DUF2292"/>
    <property type="match status" value="1"/>
</dbReference>
<dbReference type="EMBL" id="LT840184">
    <property type="protein sequence ID" value="SMF91324.1"/>
    <property type="molecule type" value="Genomic_DNA"/>
</dbReference>
<dbReference type="AlphaFoldDB" id="A0A1X7HS33"/>
<proteinExistence type="predicted"/>
<evidence type="ECO:0000256" key="1">
    <source>
        <dbReference type="SAM" id="MobiDB-lite"/>
    </source>
</evidence>
<dbReference type="InterPro" id="IPR018743">
    <property type="entry name" value="DUF2292"/>
</dbReference>
<dbReference type="Proteomes" id="UP000192940">
    <property type="component" value="Chromosome I"/>
</dbReference>
<sequence length="99" mass="11003">MGIIIVKRSGIIKGLMTRVKEAVSMAKPLKVDETWLERIAGLLDDMEFGSLHIVVHEGQIVQMERTERKRFGNTSSGAVPPEKSSRISARQQTPRSGTK</sequence>
<gene>
    <name evidence="2" type="ORF">SAMN05661091_5419</name>
</gene>
<keyword evidence="3" id="KW-1185">Reference proteome</keyword>